<reference evidence="2 3" key="1">
    <citation type="journal article" date="2014" name="BMC Genomics">
        <title>Comparison of environmental and isolate Sulfobacillus genomes reveals diverse carbon, sulfur, nitrogen, and hydrogen metabolisms.</title>
        <authorList>
            <person name="Justice N.B."/>
            <person name="Norman A."/>
            <person name="Brown C.T."/>
            <person name="Singh A."/>
            <person name="Thomas B.C."/>
            <person name="Banfield J.F."/>
        </authorList>
    </citation>
    <scope>NUCLEOTIDE SEQUENCE [LARGE SCALE GENOMIC DNA]</scope>
    <source>
        <strain evidence="2">AMDSBA4</strain>
    </source>
</reference>
<dbReference type="Gene3D" id="2.60.120.10">
    <property type="entry name" value="Jelly Rolls"/>
    <property type="match status" value="1"/>
</dbReference>
<evidence type="ECO:0000259" key="1">
    <source>
        <dbReference type="Pfam" id="PF07883"/>
    </source>
</evidence>
<evidence type="ECO:0000313" key="3">
    <source>
        <dbReference type="Proteomes" id="UP000242972"/>
    </source>
</evidence>
<name>A0A2T2XIX6_9FIRM</name>
<protein>
    <submittedName>
        <fullName evidence="2">Cupin domain-containing protein</fullName>
    </submittedName>
</protein>
<dbReference type="PANTHER" id="PTHR40112:SF1">
    <property type="entry name" value="H2HPP ISOMERASE"/>
    <property type="match status" value="1"/>
</dbReference>
<sequence length="113" mass="12247">MPMSQGFEAAPGVVLRPFFGQRLMASYVTFAPGADAPIHQHSQEQLTLVISGRLRFTVGENTSWMESGDIVSIPPNVPHKATAGDQGCVAIDMFSPIRDGFRELMATQNVDTP</sequence>
<dbReference type="Proteomes" id="UP000242972">
    <property type="component" value="Unassembled WGS sequence"/>
</dbReference>
<organism evidence="2 3">
    <name type="scientific">Sulfobacillus benefaciens</name>
    <dbReference type="NCBI Taxonomy" id="453960"/>
    <lineage>
        <taxon>Bacteria</taxon>
        <taxon>Bacillati</taxon>
        <taxon>Bacillota</taxon>
        <taxon>Clostridia</taxon>
        <taxon>Eubacteriales</taxon>
        <taxon>Clostridiales Family XVII. Incertae Sedis</taxon>
        <taxon>Sulfobacillus</taxon>
    </lineage>
</organism>
<dbReference type="InterPro" id="IPR052535">
    <property type="entry name" value="Bacilysin_H2HPP_isomerase"/>
</dbReference>
<comment type="caution">
    <text evidence="2">The sequence shown here is derived from an EMBL/GenBank/DDBJ whole genome shotgun (WGS) entry which is preliminary data.</text>
</comment>
<evidence type="ECO:0000313" key="2">
    <source>
        <dbReference type="EMBL" id="PSR34443.1"/>
    </source>
</evidence>
<dbReference type="SUPFAM" id="SSF51182">
    <property type="entry name" value="RmlC-like cupins"/>
    <property type="match status" value="1"/>
</dbReference>
<dbReference type="InterPro" id="IPR013096">
    <property type="entry name" value="Cupin_2"/>
</dbReference>
<dbReference type="Pfam" id="PF07883">
    <property type="entry name" value="Cupin_2"/>
    <property type="match status" value="1"/>
</dbReference>
<dbReference type="PANTHER" id="PTHR40112">
    <property type="entry name" value="H2HPP ISOMERASE"/>
    <property type="match status" value="1"/>
</dbReference>
<proteinExistence type="predicted"/>
<gene>
    <name evidence="2" type="ORF">C7B46_05735</name>
</gene>
<dbReference type="CDD" id="cd02238">
    <property type="entry name" value="cupin_KdgF"/>
    <property type="match status" value="1"/>
</dbReference>
<dbReference type="EMBL" id="PXYW01000009">
    <property type="protein sequence ID" value="PSR34443.1"/>
    <property type="molecule type" value="Genomic_DNA"/>
</dbReference>
<dbReference type="InterPro" id="IPR014710">
    <property type="entry name" value="RmlC-like_jellyroll"/>
</dbReference>
<feature type="domain" description="Cupin type-2" evidence="1">
    <location>
        <begin position="27"/>
        <end position="92"/>
    </location>
</feature>
<dbReference type="AlphaFoldDB" id="A0A2T2XIX6"/>
<dbReference type="InterPro" id="IPR011051">
    <property type="entry name" value="RmlC_Cupin_sf"/>
</dbReference>
<accession>A0A2T2XIX6</accession>